<feature type="domain" description="DUF1468" evidence="2">
    <location>
        <begin position="16"/>
        <end position="151"/>
    </location>
</feature>
<evidence type="ECO:0000313" key="3">
    <source>
        <dbReference type="EMBL" id="GFE66776.1"/>
    </source>
</evidence>
<evidence type="ECO:0000259" key="2">
    <source>
        <dbReference type="Pfam" id="PF07331"/>
    </source>
</evidence>
<feature type="transmembrane region" description="Helical" evidence="1">
    <location>
        <begin position="124"/>
        <end position="150"/>
    </location>
</feature>
<dbReference type="RefSeq" id="WP_159810130.1">
    <property type="nucleotide sequence ID" value="NZ_BLJE01000006.1"/>
</dbReference>
<keyword evidence="4" id="KW-1185">Reference proteome</keyword>
<dbReference type="EMBL" id="BLJE01000006">
    <property type="protein sequence ID" value="GFE66776.1"/>
    <property type="molecule type" value="Genomic_DNA"/>
</dbReference>
<accession>A0A6N6JKD5</accession>
<feature type="transmembrane region" description="Helical" evidence="1">
    <location>
        <begin position="37"/>
        <end position="61"/>
    </location>
</feature>
<evidence type="ECO:0000313" key="4">
    <source>
        <dbReference type="Proteomes" id="UP000436822"/>
    </source>
</evidence>
<keyword evidence="1" id="KW-1133">Transmembrane helix</keyword>
<keyword evidence="1" id="KW-0472">Membrane</keyword>
<dbReference type="AlphaFoldDB" id="A0A6N6JKD5"/>
<organism evidence="3 4">
    <name type="scientific">Litoreibacter roseus</name>
    <dbReference type="NCBI Taxonomy" id="2601869"/>
    <lineage>
        <taxon>Bacteria</taxon>
        <taxon>Pseudomonadati</taxon>
        <taxon>Pseudomonadota</taxon>
        <taxon>Alphaproteobacteria</taxon>
        <taxon>Rhodobacterales</taxon>
        <taxon>Roseobacteraceae</taxon>
        <taxon>Litoreibacter</taxon>
    </lineage>
</organism>
<dbReference type="InterPro" id="IPR009936">
    <property type="entry name" value="DUF1468"/>
</dbReference>
<evidence type="ECO:0000256" key="1">
    <source>
        <dbReference type="SAM" id="Phobius"/>
    </source>
</evidence>
<dbReference type="Proteomes" id="UP000436822">
    <property type="component" value="Unassembled WGS sequence"/>
</dbReference>
<feature type="transmembrane region" description="Helical" evidence="1">
    <location>
        <begin position="81"/>
        <end position="112"/>
    </location>
</feature>
<protein>
    <recommendedName>
        <fullName evidence="2">DUF1468 domain-containing protein</fullName>
    </recommendedName>
</protein>
<name>A0A6N6JKD5_9RHOB</name>
<gene>
    <name evidence="3" type="ORF">KIN_38500</name>
</gene>
<keyword evidence="1" id="KW-0812">Transmembrane</keyword>
<dbReference type="Pfam" id="PF07331">
    <property type="entry name" value="TctB"/>
    <property type="match status" value="1"/>
</dbReference>
<proteinExistence type="predicted"/>
<sequence length="151" mass="15871">MSGQGASRSIAPDLAGALLAVCLGAYAIYETKDMSDLGAVFPTAAGTLCILGGVALTLLAFKNRSRPSDLTLERPDWPRMVALSVVLLAWAVLLKPLGFIISSLVGMTAVVWLTWRGAATVKAVVVHAVALAILMVGFYSLMVFVLRIAVP</sequence>
<comment type="caution">
    <text evidence="3">The sequence shown here is derived from an EMBL/GenBank/DDBJ whole genome shotgun (WGS) entry which is preliminary data.</text>
</comment>
<dbReference type="OrthoDB" id="9973132at2"/>
<reference evidence="3 4" key="1">
    <citation type="submission" date="2019-12" db="EMBL/GenBank/DDBJ databases">
        <title>Litoreibacter badius sp. nov., a novel bacteriochlorophyll a-containing bacterium in the genus Litoreibacter.</title>
        <authorList>
            <person name="Kanamuro M."/>
            <person name="Takabe Y."/>
            <person name="Mori K."/>
            <person name="Takaichi S."/>
            <person name="Hanada S."/>
        </authorList>
    </citation>
    <scope>NUCLEOTIDE SEQUENCE [LARGE SCALE GENOMIC DNA]</scope>
    <source>
        <strain evidence="3 4">K6</strain>
    </source>
</reference>